<dbReference type="GO" id="GO:0006432">
    <property type="term" value="P:phenylalanyl-tRNA aminoacylation"/>
    <property type="evidence" value="ECO:0007669"/>
    <property type="project" value="InterPro"/>
</dbReference>
<accession>A0A382YMV9</accession>
<dbReference type="InterPro" id="IPR006195">
    <property type="entry name" value="aa-tRNA-synth_II"/>
</dbReference>
<protein>
    <recommendedName>
        <fullName evidence="6">Aminoacyl-transfer RNA synthetases class-II family profile domain-containing protein</fullName>
    </recommendedName>
</protein>
<keyword evidence="5" id="KW-0030">Aminoacyl-tRNA synthetase</keyword>
<dbReference type="GO" id="GO:0005524">
    <property type="term" value="F:ATP binding"/>
    <property type="evidence" value="ECO:0007669"/>
    <property type="project" value="UniProtKB-KW"/>
</dbReference>
<feature type="non-terminal residue" evidence="7">
    <location>
        <position position="236"/>
    </location>
</feature>
<dbReference type="InterPro" id="IPR002319">
    <property type="entry name" value="Phenylalanyl-tRNA_Synthase"/>
</dbReference>
<keyword evidence="3" id="KW-0067">ATP-binding</keyword>
<dbReference type="EMBL" id="UINC01176959">
    <property type="protein sequence ID" value="SVD84341.1"/>
    <property type="molecule type" value="Genomic_DNA"/>
</dbReference>
<dbReference type="Pfam" id="PF02912">
    <property type="entry name" value="Phe_tRNA-synt_N"/>
    <property type="match status" value="1"/>
</dbReference>
<sequence length="236" mass="26702">MENNNILEDLDKLQSEALSALDRLTSYDSLQEWRVLYMGRRGSLTTVLRQLGSLSPDERRTVGAAGNKLKNILEERLSTAEQRVKDAELHELASSVGLDVTLPGRPVVAGRLHPSTQIVREICAAFVSMGFQVSEGPEVEWDKYNFEKLNIPKDHPARDMWDTLWIDYKDENGNLPMLLRTHTSPMQIRLMEDAAPPLRVLIPGKCYRYEATDATHESQFYQIEGLAVDEGITFAD</sequence>
<keyword evidence="2" id="KW-0547">Nucleotide-binding</keyword>
<proteinExistence type="predicted"/>
<dbReference type="Gene3D" id="3.30.930.10">
    <property type="entry name" value="Bira Bifunctional Protein, Domain 2"/>
    <property type="match status" value="1"/>
</dbReference>
<evidence type="ECO:0000259" key="6">
    <source>
        <dbReference type="PROSITE" id="PS50862"/>
    </source>
</evidence>
<dbReference type="InterPro" id="IPR010978">
    <property type="entry name" value="tRNA-bd_arm"/>
</dbReference>
<dbReference type="SUPFAM" id="SSF46589">
    <property type="entry name" value="tRNA-binding arm"/>
    <property type="match status" value="1"/>
</dbReference>
<organism evidence="7">
    <name type="scientific">marine metagenome</name>
    <dbReference type="NCBI Taxonomy" id="408172"/>
    <lineage>
        <taxon>unclassified sequences</taxon>
        <taxon>metagenomes</taxon>
        <taxon>ecological metagenomes</taxon>
    </lineage>
</organism>
<reference evidence="7" key="1">
    <citation type="submission" date="2018-05" db="EMBL/GenBank/DDBJ databases">
        <authorList>
            <person name="Lanie J.A."/>
            <person name="Ng W.-L."/>
            <person name="Kazmierczak K.M."/>
            <person name="Andrzejewski T.M."/>
            <person name="Davidsen T.M."/>
            <person name="Wayne K.J."/>
            <person name="Tettelin H."/>
            <person name="Glass J.I."/>
            <person name="Rusch D."/>
            <person name="Podicherti R."/>
            <person name="Tsui H.-C.T."/>
            <person name="Winkler M.E."/>
        </authorList>
    </citation>
    <scope>NUCLEOTIDE SEQUENCE</scope>
</reference>
<dbReference type="Pfam" id="PF01409">
    <property type="entry name" value="tRNA-synt_2d"/>
    <property type="match status" value="1"/>
</dbReference>
<evidence type="ECO:0000313" key="7">
    <source>
        <dbReference type="EMBL" id="SVD84341.1"/>
    </source>
</evidence>
<keyword evidence="1" id="KW-0436">Ligase</keyword>
<keyword evidence="4" id="KW-0648">Protein biosynthesis</keyword>
<dbReference type="GO" id="GO:0005737">
    <property type="term" value="C:cytoplasm"/>
    <property type="evidence" value="ECO:0007669"/>
    <property type="project" value="InterPro"/>
</dbReference>
<evidence type="ECO:0000256" key="5">
    <source>
        <dbReference type="ARBA" id="ARBA00023146"/>
    </source>
</evidence>
<evidence type="ECO:0000256" key="3">
    <source>
        <dbReference type="ARBA" id="ARBA00022840"/>
    </source>
</evidence>
<gene>
    <name evidence="7" type="ORF">METZ01_LOCUS437195</name>
</gene>
<evidence type="ECO:0000256" key="2">
    <source>
        <dbReference type="ARBA" id="ARBA00022741"/>
    </source>
</evidence>
<name>A0A382YMV9_9ZZZZ</name>
<evidence type="ECO:0000256" key="4">
    <source>
        <dbReference type="ARBA" id="ARBA00022917"/>
    </source>
</evidence>
<dbReference type="GO" id="GO:0004826">
    <property type="term" value="F:phenylalanine-tRNA ligase activity"/>
    <property type="evidence" value="ECO:0007669"/>
    <property type="project" value="InterPro"/>
</dbReference>
<dbReference type="PROSITE" id="PS50862">
    <property type="entry name" value="AA_TRNA_LIGASE_II"/>
    <property type="match status" value="1"/>
</dbReference>
<dbReference type="GO" id="GO:0000049">
    <property type="term" value="F:tRNA binding"/>
    <property type="evidence" value="ECO:0007669"/>
    <property type="project" value="InterPro"/>
</dbReference>
<feature type="domain" description="Aminoacyl-transfer RNA synthetases class-II family profile" evidence="6">
    <location>
        <begin position="126"/>
        <end position="236"/>
    </location>
</feature>
<dbReference type="InterPro" id="IPR004188">
    <property type="entry name" value="Phe-tRNA_ligase_II_N"/>
</dbReference>
<evidence type="ECO:0000256" key="1">
    <source>
        <dbReference type="ARBA" id="ARBA00022598"/>
    </source>
</evidence>
<dbReference type="InterPro" id="IPR045864">
    <property type="entry name" value="aa-tRNA-synth_II/BPL/LPL"/>
</dbReference>
<dbReference type="AlphaFoldDB" id="A0A382YMV9"/>
<dbReference type="SUPFAM" id="SSF55681">
    <property type="entry name" value="Class II aaRS and biotin synthetases"/>
    <property type="match status" value="1"/>
</dbReference>